<reference evidence="6" key="2">
    <citation type="submission" date="2016-11" db="EMBL/GenBank/DDBJ databases">
        <authorList>
            <person name="Varghese N."/>
            <person name="Submissions S."/>
        </authorList>
    </citation>
    <scope>NUCLEOTIDE SEQUENCE [LARGE SCALE GENOMIC DNA]</scope>
    <source>
        <strain evidence="6">DX253</strain>
    </source>
</reference>
<dbReference type="OrthoDB" id="193708at2157"/>
<dbReference type="InterPro" id="IPR043859">
    <property type="entry name" value="TbsP-like_N"/>
</dbReference>
<dbReference type="Proteomes" id="UP000003751">
    <property type="component" value="Unassembled WGS sequence"/>
</dbReference>
<dbReference type="RefSeq" id="WP_007983119.1">
    <property type="nucleotide sequence ID" value="NZ_AEMG01000029.1"/>
</dbReference>
<dbReference type="EMBL" id="FRAN01000004">
    <property type="protein sequence ID" value="SHL03915.1"/>
    <property type="molecule type" value="Genomic_DNA"/>
</dbReference>
<dbReference type="Proteomes" id="UP000184203">
    <property type="component" value="Unassembled WGS sequence"/>
</dbReference>
<name>E7QZD4_HALPU</name>
<evidence type="ECO:0000313" key="5">
    <source>
        <dbReference type="Proteomes" id="UP000003751"/>
    </source>
</evidence>
<evidence type="ECO:0000313" key="3">
    <source>
        <dbReference type="EMBL" id="EFW90055.1"/>
    </source>
</evidence>
<feature type="domain" description="Transcriptional regulator TbsP N-terminal" evidence="1">
    <location>
        <begin position="5"/>
        <end position="147"/>
    </location>
</feature>
<evidence type="ECO:0000259" key="1">
    <source>
        <dbReference type="Pfam" id="PF19138"/>
    </source>
</evidence>
<dbReference type="Pfam" id="PF19138">
    <property type="entry name" value="TbsP_N"/>
    <property type="match status" value="1"/>
</dbReference>
<feature type="domain" description="Transcriptional regulator TbsP-like C-terminal" evidence="2">
    <location>
        <begin position="148"/>
        <end position="264"/>
    </location>
</feature>
<accession>E7QZD4</accession>
<keyword evidence="6" id="KW-1185">Reference proteome</keyword>
<dbReference type="eggNOG" id="arCOG04626">
    <property type="taxonomic scope" value="Archaea"/>
</dbReference>
<proteinExistence type="predicted"/>
<evidence type="ECO:0000259" key="2">
    <source>
        <dbReference type="Pfam" id="PF23336"/>
    </source>
</evidence>
<dbReference type="Pfam" id="PF23336">
    <property type="entry name" value="HTH_TbsP_C"/>
    <property type="match status" value="1"/>
</dbReference>
<evidence type="ECO:0000313" key="4">
    <source>
        <dbReference type="EMBL" id="SHL03915.1"/>
    </source>
</evidence>
<protein>
    <recommendedName>
        <fullName evidence="7">Transcriptional regulator</fullName>
    </recommendedName>
</protein>
<reference evidence="3 5" key="1">
    <citation type="journal article" date="2014" name="ISME J.">
        <title>Trehalose/2-sulfotrehalose biosynthesis and glycine-betaine uptake are widely spread mechanisms for osmoadaptation in the Halobacteriales.</title>
        <authorList>
            <person name="Youssef N.H."/>
            <person name="Savage-Ashlock K.N."/>
            <person name="McCully A.L."/>
            <person name="Luedtke B."/>
            <person name="Shaw E.I."/>
            <person name="Hoff W.D."/>
            <person name="Elshahed M.S."/>
        </authorList>
    </citation>
    <scope>NUCLEOTIDE SEQUENCE [LARGE SCALE GENOMIC DNA]</scope>
    <source>
        <strain evidence="3 5">DX253</strain>
    </source>
</reference>
<dbReference type="NCBIfam" id="NF047393">
    <property type="entry name" value="TransRegTbspHalo"/>
    <property type="match status" value="1"/>
</dbReference>
<organism evidence="3 5">
    <name type="scientific">Haladaptatus paucihalophilus DX253</name>
    <dbReference type="NCBI Taxonomy" id="797209"/>
    <lineage>
        <taxon>Archaea</taxon>
        <taxon>Methanobacteriati</taxon>
        <taxon>Methanobacteriota</taxon>
        <taxon>Stenosarchaea group</taxon>
        <taxon>Halobacteria</taxon>
        <taxon>Halobacteriales</taxon>
        <taxon>Haladaptataceae</taxon>
        <taxon>Haladaptatus</taxon>
    </lineage>
</organism>
<dbReference type="PATRIC" id="fig|797209.4.peg.4055"/>
<dbReference type="InterPro" id="IPR056163">
    <property type="entry name" value="TbsP_C"/>
</dbReference>
<dbReference type="EMBL" id="AEMG01000029">
    <property type="protein sequence ID" value="EFW90055.1"/>
    <property type="molecule type" value="Genomic_DNA"/>
</dbReference>
<evidence type="ECO:0008006" key="7">
    <source>
        <dbReference type="Google" id="ProtNLM"/>
    </source>
</evidence>
<gene>
    <name evidence="4" type="ORF">SAMN05444342_2819</name>
    <name evidence="3" type="ORF">ZOD2009_20707</name>
</gene>
<sequence>MLSETTVVDQQFEETVRSLFEDADSVLIVNPAPPVFRALILTAVESDIDLPDLKVLASSEVLKSAVEDFILASRVADLVEQEVLTLRTTSDIARNSLLVSEDLVVTVITLDGKLTGLQSSDEELVENVRTTFMDEWETGDTFSLRTPPFSRVKETLDEDFGEDVKDDFMMIVESVDTIPGEDDELDEVAIALLVGANNEELLYDISKWGEDTGVASKATFSRTKTRLEDRGLIETEKVPIDVGRPRLRLVLVPNDLQNIDNLAEQVTA</sequence>
<dbReference type="AlphaFoldDB" id="E7QZD4"/>
<reference evidence="4" key="3">
    <citation type="submission" date="2016-11" db="EMBL/GenBank/DDBJ databases">
        <authorList>
            <person name="Jaros S."/>
            <person name="Januszkiewicz K."/>
            <person name="Wedrychowicz H."/>
        </authorList>
    </citation>
    <scope>NUCLEOTIDE SEQUENCE [LARGE SCALE GENOMIC DNA]</scope>
    <source>
        <strain evidence="4">DX253</strain>
    </source>
</reference>
<evidence type="ECO:0000313" key="6">
    <source>
        <dbReference type="Proteomes" id="UP000184203"/>
    </source>
</evidence>